<keyword evidence="2" id="KW-1185">Reference proteome</keyword>
<sequence>MAAWVLAGVFRVRKDPSGLTELRARALRDRGRDSDVEHLHCSYEAITDTTCSATTLSGRRDEWIRLGVLRPDPGPPGCPRAVTRGHHRALYERAHRRHHRA</sequence>
<name>A0ABQ2E0N5_9ACTN</name>
<evidence type="ECO:0000313" key="2">
    <source>
        <dbReference type="Proteomes" id="UP000660265"/>
    </source>
</evidence>
<protein>
    <submittedName>
        <fullName evidence="1">Uncharacterized protein</fullName>
    </submittedName>
</protein>
<accession>A0ABQ2E0N5</accession>
<evidence type="ECO:0000313" key="1">
    <source>
        <dbReference type="EMBL" id="GGJ80311.1"/>
    </source>
</evidence>
<proteinExistence type="predicted"/>
<gene>
    <name evidence="1" type="ORF">GCM10011583_09800</name>
</gene>
<dbReference type="Proteomes" id="UP000660265">
    <property type="component" value="Unassembled WGS sequence"/>
</dbReference>
<comment type="caution">
    <text evidence="1">The sequence shown here is derived from an EMBL/GenBank/DDBJ whole genome shotgun (WGS) entry which is preliminary data.</text>
</comment>
<organism evidence="1 2">
    <name type="scientific">Streptomyces camponoticapitis</name>
    <dbReference type="NCBI Taxonomy" id="1616125"/>
    <lineage>
        <taxon>Bacteria</taxon>
        <taxon>Bacillati</taxon>
        <taxon>Actinomycetota</taxon>
        <taxon>Actinomycetes</taxon>
        <taxon>Kitasatosporales</taxon>
        <taxon>Streptomycetaceae</taxon>
        <taxon>Streptomyces</taxon>
    </lineage>
</organism>
<reference evidence="2" key="1">
    <citation type="journal article" date="2019" name="Int. J. Syst. Evol. Microbiol.">
        <title>The Global Catalogue of Microorganisms (GCM) 10K type strain sequencing project: providing services to taxonomists for standard genome sequencing and annotation.</title>
        <authorList>
            <consortium name="The Broad Institute Genomics Platform"/>
            <consortium name="The Broad Institute Genome Sequencing Center for Infectious Disease"/>
            <person name="Wu L."/>
            <person name="Ma J."/>
        </authorList>
    </citation>
    <scope>NUCLEOTIDE SEQUENCE [LARGE SCALE GENOMIC DNA]</scope>
    <source>
        <strain evidence="2">CGMCC 4.7275</strain>
    </source>
</reference>
<dbReference type="EMBL" id="BMMV01000002">
    <property type="protein sequence ID" value="GGJ80311.1"/>
    <property type="molecule type" value="Genomic_DNA"/>
</dbReference>